<sequence length="72" mass="8271">MDIPLAVWKVLSRVIMYLITCQICHTVHLKALSQSKTRVVVAYKFVVLNFVRLLSMSNTGIQECRIKCTVLF</sequence>
<reference evidence="1" key="2">
    <citation type="journal article" date="2015" name="Fish Shellfish Immunol.">
        <title>Early steps in the European eel (Anguilla anguilla)-Vibrio vulnificus interaction in the gills: Role of the RtxA13 toxin.</title>
        <authorList>
            <person name="Callol A."/>
            <person name="Pajuelo D."/>
            <person name="Ebbesson L."/>
            <person name="Teles M."/>
            <person name="MacKenzie S."/>
            <person name="Amaro C."/>
        </authorList>
    </citation>
    <scope>NUCLEOTIDE SEQUENCE</scope>
</reference>
<evidence type="ECO:0000313" key="1">
    <source>
        <dbReference type="EMBL" id="JAI04382.1"/>
    </source>
</evidence>
<organism evidence="1">
    <name type="scientific">Anguilla anguilla</name>
    <name type="common">European freshwater eel</name>
    <name type="synonym">Muraena anguilla</name>
    <dbReference type="NCBI Taxonomy" id="7936"/>
    <lineage>
        <taxon>Eukaryota</taxon>
        <taxon>Metazoa</taxon>
        <taxon>Chordata</taxon>
        <taxon>Craniata</taxon>
        <taxon>Vertebrata</taxon>
        <taxon>Euteleostomi</taxon>
        <taxon>Actinopterygii</taxon>
        <taxon>Neopterygii</taxon>
        <taxon>Teleostei</taxon>
        <taxon>Anguilliformes</taxon>
        <taxon>Anguillidae</taxon>
        <taxon>Anguilla</taxon>
    </lineage>
</organism>
<name>A0A0E9XPP4_ANGAN</name>
<dbReference type="AlphaFoldDB" id="A0A0E9XPP4"/>
<proteinExistence type="predicted"/>
<reference evidence="1" key="1">
    <citation type="submission" date="2014-11" db="EMBL/GenBank/DDBJ databases">
        <authorList>
            <person name="Amaro Gonzalez C."/>
        </authorList>
    </citation>
    <scope>NUCLEOTIDE SEQUENCE</scope>
</reference>
<accession>A0A0E9XPP4</accession>
<protein>
    <submittedName>
        <fullName evidence="1">Uncharacterized protein</fullName>
    </submittedName>
</protein>
<dbReference type="EMBL" id="GBXM01004196">
    <property type="protein sequence ID" value="JAI04382.1"/>
    <property type="molecule type" value="Transcribed_RNA"/>
</dbReference>